<dbReference type="GO" id="GO:0036374">
    <property type="term" value="F:glutathione hydrolase activity"/>
    <property type="evidence" value="ECO:0007669"/>
    <property type="project" value="UniProtKB-EC"/>
</dbReference>
<evidence type="ECO:0000256" key="1">
    <source>
        <dbReference type="ARBA" id="ARBA00009381"/>
    </source>
</evidence>
<evidence type="ECO:0000256" key="2">
    <source>
        <dbReference type="ARBA" id="ARBA00022679"/>
    </source>
</evidence>
<dbReference type="EMBL" id="JAVDPW010000003">
    <property type="protein sequence ID" value="MDR6289079.1"/>
    <property type="molecule type" value="Genomic_DNA"/>
</dbReference>
<dbReference type="PANTHER" id="PTHR43199:SF1">
    <property type="entry name" value="GLUTATHIONE HYDROLASE PROENZYME"/>
    <property type="match status" value="1"/>
</dbReference>
<dbReference type="EC" id="2.3.2.2" evidence="5"/>
<dbReference type="Proteomes" id="UP001262410">
    <property type="component" value="Unassembled WGS sequence"/>
</dbReference>
<dbReference type="RefSeq" id="WP_309793220.1">
    <property type="nucleotide sequence ID" value="NZ_JAVDPW010000003.1"/>
</dbReference>
<accession>A0ABU1JM31</accession>
<dbReference type="InterPro" id="IPR043137">
    <property type="entry name" value="GGT_ssub_C"/>
</dbReference>
<organism evidence="5 6">
    <name type="scientific">Inquilinus ginsengisoli</name>
    <dbReference type="NCBI Taxonomy" id="363840"/>
    <lineage>
        <taxon>Bacteria</taxon>
        <taxon>Pseudomonadati</taxon>
        <taxon>Pseudomonadota</taxon>
        <taxon>Alphaproteobacteria</taxon>
        <taxon>Rhodospirillales</taxon>
        <taxon>Rhodospirillaceae</taxon>
        <taxon>Inquilinus</taxon>
    </lineage>
</organism>
<sequence>MTVGSGKTEIRSRHGLVAAQHRYAAEAGAAMLARGGNAMDAAVVTALVLSVVEPWLSGIGGGGFLLHADGATGAVSALDFNVRAPAALDPADYPLAGADTGNWFDWPSVVEDRNLIGPSSICVPGAVAGLAAALERFGSIGWAEALAPAIAHAERGLEVDWYAAFCISIEAHTLARFEASSALLLDRGQAPKAAEGGHRPMPAKARLLRRLAEAGARDFYEGETARLIAADLAEAGSRITAADLAGYQPRWCEPLRGRYRDWEVAAMPGLSGGPSLLEALELLSPRTAWGDGPDARGALAYARAAREAYRRRLTGMGHAGLAQEGHTGLGADPGCTSHVSVVDAQGTMVSLTNTILSRFGSKVVLPRAGFLMNNGMMWFDPRPGQPNSMAPAARPLANMCPLILGRDGRPLLAIGAAGGRSIFPALLQLVSYLVDCGMTLEQAFHAPRLDASTPTIKVNAAAAPDVAAAVARDFPVTIVEDTLYPVNFAIPSAVRRDPASGEHIGMAHPTSPWSAVAVGDPAYAG</sequence>
<evidence type="ECO:0000256" key="3">
    <source>
        <dbReference type="ARBA" id="ARBA00022801"/>
    </source>
</evidence>
<gene>
    <name evidence="5" type="ORF">E9232_001594</name>
</gene>
<keyword evidence="3 5" id="KW-0378">Hydrolase</keyword>
<dbReference type="Gene3D" id="3.60.20.40">
    <property type="match status" value="1"/>
</dbReference>
<proteinExistence type="inferred from homology"/>
<dbReference type="Pfam" id="PF01019">
    <property type="entry name" value="G_glu_transpept"/>
    <property type="match status" value="2"/>
</dbReference>
<keyword evidence="5" id="KW-0012">Acyltransferase</keyword>
<comment type="caution">
    <text evidence="5">The sequence shown here is derived from an EMBL/GenBank/DDBJ whole genome shotgun (WGS) entry which is preliminary data.</text>
</comment>
<protein>
    <submittedName>
        <fullName evidence="5">Gamma-glutamyltranspeptidase/glutathione hydrolase</fullName>
        <ecNumber evidence="5">2.3.2.2</ecNumber>
        <ecNumber evidence="5">3.4.19.13</ecNumber>
    </submittedName>
</protein>
<evidence type="ECO:0000313" key="6">
    <source>
        <dbReference type="Proteomes" id="UP001262410"/>
    </source>
</evidence>
<dbReference type="GO" id="GO:0103068">
    <property type="term" value="F:leukotriene C4 gamma-glutamyl transferase activity"/>
    <property type="evidence" value="ECO:0007669"/>
    <property type="project" value="UniProtKB-EC"/>
</dbReference>
<dbReference type="InterPro" id="IPR029055">
    <property type="entry name" value="Ntn_hydrolases_N"/>
</dbReference>
<evidence type="ECO:0000256" key="4">
    <source>
        <dbReference type="ARBA" id="ARBA00023145"/>
    </source>
</evidence>
<name>A0ABU1JM31_9PROT</name>
<dbReference type="PRINTS" id="PR01210">
    <property type="entry name" value="GGTRANSPTASE"/>
</dbReference>
<keyword evidence="2 5" id="KW-0808">Transferase</keyword>
<dbReference type="EC" id="3.4.19.13" evidence="5"/>
<keyword evidence="6" id="KW-1185">Reference proteome</keyword>
<dbReference type="InterPro" id="IPR051792">
    <property type="entry name" value="GGT_bact"/>
</dbReference>
<dbReference type="PANTHER" id="PTHR43199">
    <property type="entry name" value="GLUTATHIONE HYDROLASE"/>
    <property type="match status" value="1"/>
</dbReference>
<keyword evidence="4" id="KW-0865">Zymogen</keyword>
<comment type="similarity">
    <text evidence="1">Belongs to the gamma-glutamyltransferase family.</text>
</comment>
<dbReference type="SUPFAM" id="SSF56235">
    <property type="entry name" value="N-terminal nucleophile aminohydrolases (Ntn hydrolases)"/>
    <property type="match status" value="1"/>
</dbReference>
<evidence type="ECO:0000313" key="5">
    <source>
        <dbReference type="EMBL" id="MDR6289079.1"/>
    </source>
</evidence>
<reference evidence="5 6" key="1">
    <citation type="submission" date="2023-07" db="EMBL/GenBank/DDBJ databases">
        <title>Sorghum-associated microbial communities from plants grown in Nebraska, USA.</title>
        <authorList>
            <person name="Schachtman D."/>
        </authorList>
    </citation>
    <scope>NUCLEOTIDE SEQUENCE [LARGE SCALE GENOMIC DNA]</scope>
    <source>
        <strain evidence="5 6">584</strain>
    </source>
</reference>